<evidence type="ECO:0000313" key="2">
    <source>
        <dbReference type="Proteomes" id="UP000694546"/>
    </source>
</evidence>
<reference evidence="1" key="2">
    <citation type="submission" date="2025-09" db="UniProtKB">
        <authorList>
            <consortium name="Ensembl"/>
        </authorList>
    </citation>
    <scope>IDENTIFICATION</scope>
</reference>
<dbReference type="AlphaFoldDB" id="A0A8C5A2J0"/>
<dbReference type="GeneTree" id="ENSGT00940000156502"/>
<gene>
    <name evidence="1" type="primary">DMAC2L</name>
</gene>
<keyword evidence="2" id="KW-1185">Reference proteome</keyword>
<dbReference type="SUPFAM" id="SSF52047">
    <property type="entry name" value="RNI-like"/>
    <property type="match status" value="1"/>
</dbReference>
<dbReference type="InterPro" id="IPR032675">
    <property type="entry name" value="LRR_dom_sf"/>
</dbReference>
<organism evidence="1 2">
    <name type="scientific">Gadus morhua</name>
    <name type="common">Atlantic cod</name>
    <dbReference type="NCBI Taxonomy" id="8049"/>
    <lineage>
        <taxon>Eukaryota</taxon>
        <taxon>Metazoa</taxon>
        <taxon>Chordata</taxon>
        <taxon>Craniata</taxon>
        <taxon>Vertebrata</taxon>
        <taxon>Euteleostomi</taxon>
        <taxon>Actinopterygii</taxon>
        <taxon>Neopterygii</taxon>
        <taxon>Teleostei</taxon>
        <taxon>Neoteleostei</taxon>
        <taxon>Acanthomorphata</taxon>
        <taxon>Zeiogadaria</taxon>
        <taxon>Gadariae</taxon>
        <taxon>Gadiformes</taxon>
        <taxon>Gadoidei</taxon>
        <taxon>Gadidae</taxon>
        <taxon>Gadus</taxon>
    </lineage>
</organism>
<dbReference type="Gene3D" id="3.80.10.10">
    <property type="entry name" value="Ribonuclease Inhibitor"/>
    <property type="match status" value="1"/>
</dbReference>
<name>A0A8C5A2J0_GADMO</name>
<protein>
    <submittedName>
        <fullName evidence="1">Distal membrane arm assembly component 2 like</fullName>
    </submittedName>
</protein>
<evidence type="ECO:0000313" key="1">
    <source>
        <dbReference type="Ensembl" id="ENSGMOP00000025549.1"/>
    </source>
</evidence>
<dbReference type="Ensembl" id="ENSGMOT00000052692.1">
    <property type="protein sequence ID" value="ENSGMOP00000025549.1"/>
    <property type="gene ID" value="ENSGMOG00000000997.2"/>
</dbReference>
<sequence length="204" mass="23285">WLCFQFRNMRLLSAALRNSVWTRGGGTTRHFWGWINAVFNRVDYERIKAIGPDRAAAEWLLRCGAKVRFLGFERWHHDYNALPTGPLDRYKIQGIDATESCIMYRGFDHLDGLQHLEEVKLIRCVYIEDGCLERLSSTEVLQSTLSSLEVVSCGNVSDKGLIALHKLGNLQRLVLSDLPGVKDRDQTLERLKTALPKLDITVDL</sequence>
<dbReference type="Proteomes" id="UP000694546">
    <property type="component" value="Chromosome 5"/>
</dbReference>
<reference evidence="1" key="1">
    <citation type="submission" date="2025-08" db="UniProtKB">
        <authorList>
            <consortium name="Ensembl"/>
        </authorList>
    </citation>
    <scope>IDENTIFICATION</scope>
</reference>
<proteinExistence type="predicted"/>
<dbReference type="OMA" id="IFDMLYV"/>
<accession>A0A8C5A2J0</accession>